<evidence type="ECO:0000313" key="3">
    <source>
        <dbReference type="EMBL" id="KRG48314.1"/>
    </source>
</evidence>
<dbReference type="OrthoDB" id="9947845at2"/>
<gene>
    <name evidence="3" type="ORF">ARC20_02500</name>
</gene>
<dbReference type="STRING" id="676599.ARC20_02500"/>
<comment type="caution">
    <text evidence="3">The sequence shown here is derived from an EMBL/GenBank/DDBJ whole genome shotgun (WGS) entry which is preliminary data.</text>
</comment>
<feature type="region of interest" description="Disordered" evidence="1">
    <location>
        <begin position="70"/>
        <end position="90"/>
    </location>
</feature>
<dbReference type="Proteomes" id="UP000051802">
    <property type="component" value="Unassembled WGS sequence"/>
</dbReference>
<organism evidence="3 4">
    <name type="scientific">Stenotrophomonas panacihumi</name>
    <dbReference type="NCBI Taxonomy" id="676599"/>
    <lineage>
        <taxon>Bacteria</taxon>
        <taxon>Pseudomonadati</taxon>
        <taxon>Pseudomonadota</taxon>
        <taxon>Gammaproteobacteria</taxon>
        <taxon>Lysobacterales</taxon>
        <taxon>Lysobacteraceae</taxon>
        <taxon>Stenotrophomonas</taxon>
    </lineage>
</organism>
<sequence length="90" mass="9593">MKASLWFVPALLALSTPLFAADSTSMHVRLRVVRACDLPLAADGARAQCGNGLPQARGDARLPAPAQLRALTPPSPQQDANEAEFTTYTF</sequence>
<dbReference type="RefSeq" id="WP_057642792.1">
    <property type="nucleotide sequence ID" value="NZ_LLXU01000013.1"/>
</dbReference>
<keyword evidence="4" id="KW-1185">Reference proteome</keyword>
<proteinExistence type="predicted"/>
<feature type="chain" id="PRO_5006391677" evidence="2">
    <location>
        <begin position="21"/>
        <end position="90"/>
    </location>
</feature>
<protein>
    <submittedName>
        <fullName evidence="3">Uncharacterized protein</fullName>
    </submittedName>
</protein>
<dbReference type="EMBL" id="LLXU01000013">
    <property type="protein sequence ID" value="KRG48314.1"/>
    <property type="molecule type" value="Genomic_DNA"/>
</dbReference>
<reference evidence="3 4" key="1">
    <citation type="submission" date="2015-10" db="EMBL/GenBank/DDBJ databases">
        <title>Genome sequencing and analysis of members of genus Stenotrophomonas.</title>
        <authorList>
            <person name="Patil P.P."/>
            <person name="Midha S."/>
            <person name="Patil P.B."/>
        </authorList>
    </citation>
    <scope>NUCLEOTIDE SEQUENCE [LARGE SCALE GENOMIC DNA]</scope>
    <source>
        <strain evidence="3 4">JCM 16536</strain>
    </source>
</reference>
<feature type="signal peptide" evidence="2">
    <location>
        <begin position="1"/>
        <end position="20"/>
    </location>
</feature>
<dbReference type="AlphaFoldDB" id="A0A0R0B1X7"/>
<accession>A0A0R0B1X7</accession>
<evidence type="ECO:0000256" key="2">
    <source>
        <dbReference type="SAM" id="SignalP"/>
    </source>
</evidence>
<evidence type="ECO:0000313" key="4">
    <source>
        <dbReference type="Proteomes" id="UP000051802"/>
    </source>
</evidence>
<name>A0A0R0B1X7_9GAMM</name>
<feature type="compositionally biased region" description="Polar residues" evidence="1">
    <location>
        <begin position="77"/>
        <end position="90"/>
    </location>
</feature>
<keyword evidence="2" id="KW-0732">Signal</keyword>
<evidence type="ECO:0000256" key="1">
    <source>
        <dbReference type="SAM" id="MobiDB-lite"/>
    </source>
</evidence>